<reference evidence="1" key="1">
    <citation type="submission" date="2019-10" db="EMBL/GenBank/DDBJ databases">
        <authorList>
            <consortium name="DOE Joint Genome Institute"/>
            <person name="Kuo A."/>
            <person name="Miyauchi S."/>
            <person name="Kiss E."/>
            <person name="Drula E."/>
            <person name="Kohler A."/>
            <person name="Sanchez-Garcia M."/>
            <person name="Andreopoulos B."/>
            <person name="Barry K.W."/>
            <person name="Bonito G."/>
            <person name="Buee M."/>
            <person name="Carver A."/>
            <person name="Chen C."/>
            <person name="Cichocki N."/>
            <person name="Clum A."/>
            <person name="Culley D."/>
            <person name="Crous P.W."/>
            <person name="Fauchery L."/>
            <person name="Girlanda M."/>
            <person name="Hayes R."/>
            <person name="Keri Z."/>
            <person name="Labutti K."/>
            <person name="Lipzen A."/>
            <person name="Lombard V."/>
            <person name="Magnuson J."/>
            <person name="Maillard F."/>
            <person name="Morin E."/>
            <person name="Murat C."/>
            <person name="Nolan M."/>
            <person name="Ohm R."/>
            <person name="Pangilinan J."/>
            <person name="Pereira M."/>
            <person name="Perotto S."/>
            <person name="Peter M."/>
            <person name="Riley R."/>
            <person name="Sitrit Y."/>
            <person name="Stielow B."/>
            <person name="Szollosi G."/>
            <person name="Zifcakova L."/>
            <person name="Stursova M."/>
            <person name="Spatafora J.W."/>
            <person name="Tedersoo L."/>
            <person name="Vaario L.-M."/>
            <person name="Yamada A."/>
            <person name="Yan M."/>
            <person name="Wang P."/>
            <person name="Xu J."/>
            <person name="Bruns T."/>
            <person name="Baldrian P."/>
            <person name="Vilgalys R."/>
            <person name="Henrissat B."/>
            <person name="Grigoriev I.V."/>
            <person name="Hibbett D."/>
            <person name="Nagy L.G."/>
            <person name="Martin F.M."/>
        </authorList>
    </citation>
    <scope>NUCLEOTIDE SEQUENCE</scope>
    <source>
        <strain evidence="1">P2</strain>
    </source>
</reference>
<name>A0ACB6ZET7_THEGA</name>
<evidence type="ECO:0000313" key="1">
    <source>
        <dbReference type="EMBL" id="KAF9648102.1"/>
    </source>
</evidence>
<organism evidence="1 2">
    <name type="scientific">Thelephora ganbajun</name>
    <name type="common">Ganba fungus</name>
    <dbReference type="NCBI Taxonomy" id="370292"/>
    <lineage>
        <taxon>Eukaryota</taxon>
        <taxon>Fungi</taxon>
        <taxon>Dikarya</taxon>
        <taxon>Basidiomycota</taxon>
        <taxon>Agaricomycotina</taxon>
        <taxon>Agaricomycetes</taxon>
        <taxon>Thelephorales</taxon>
        <taxon>Thelephoraceae</taxon>
        <taxon>Thelephora</taxon>
    </lineage>
</organism>
<evidence type="ECO:0000313" key="2">
    <source>
        <dbReference type="Proteomes" id="UP000886501"/>
    </source>
</evidence>
<keyword evidence="2" id="KW-1185">Reference proteome</keyword>
<dbReference type="EMBL" id="MU118019">
    <property type="protein sequence ID" value="KAF9648102.1"/>
    <property type="molecule type" value="Genomic_DNA"/>
</dbReference>
<protein>
    <submittedName>
        <fullName evidence="1">Uncharacterized protein</fullName>
    </submittedName>
</protein>
<accession>A0ACB6ZET7</accession>
<reference evidence="1" key="2">
    <citation type="journal article" date="2020" name="Nat. Commun.">
        <title>Large-scale genome sequencing of mycorrhizal fungi provides insights into the early evolution of symbiotic traits.</title>
        <authorList>
            <person name="Miyauchi S."/>
            <person name="Kiss E."/>
            <person name="Kuo A."/>
            <person name="Drula E."/>
            <person name="Kohler A."/>
            <person name="Sanchez-Garcia M."/>
            <person name="Morin E."/>
            <person name="Andreopoulos B."/>
            <person name="Barry K.W."/>
            <person name="Bonito G."/>
            <person name="Buee M."/>
            <person name="Carver A."/>
            <person name="Chen C."/>
            <person name="Cichocki N."/>
            <person name="Clum A."/>
            <person name="Culley D."/>
            <person name="Crous P.W."/>
            <person name="Fauchery L."/>
            <person name="Girlanda M."/>
            <person name="Hayes R.D."/>
            <person name="Keri Z."/>
            <person name="LaButti K."/>
            <person name="Lipzen A."/>
            <person name="Lombard V."/>
            <person name="Magnuson J."/>
            <person name="Maillard F."/>
            <person name="Murat C."/>
            <person name="Nolan M."/>
            <person name="Ohm R.A."/>
            <person name="Pangilinan J."/>
            <person name="Pereira M.F."/>
            <person name="Perotto S."/>
            <person name="Peter M."/>
            <person name="Pfister S."/>
            <person name="Riley R."/>
            <person name="Sitrit Y."/>
            <person name="Stielow J.B."/>
            <person name="Szollosi G."/>
            <person name="Zifcakova L."/>
            <person name="Stursova M."/>
            <person name="Spatafora J.W."/>
            <person name="Tedersoo L."/>
            <person name="Vaario L.M."/>
            <person name="Yamada A."/>
            <person name="Yan M."/>
            <person name="Wang P."/>
            <person name="Xu J."/>
            <person name="Bruns T."/>
            <person name="Baldrian P."/>
            <person name="Vilgalys R."/>
            <person name="Dunand C."/>
            <person name="Henrissat B."/>
            <person name="Grigoriev I.V."/>
            <person name="Hibbett D."/>
            <person name="Nagy L.G."/>
            <person name="Martin F.M."/>
        </authorList>
    </citation>
    <scope>NUCLEOTIDE SEQUENCE</scope>
    <source>
        <strain evidence="1">P2</strain>
    </source>
</reference>
<sequence length="383" mass="43766">MIIAHVLLDAPTLKACSMTCRSWYIATLPHLHHTLTLRKYPSDPTHAELRPLRKLDKMRLLPFVKRLRILQGGLTASPWFLPTTFNCRNLAYFSTLTNVQVLGIDNLDLGMFVPEAQLYFGHFTSTLRSLTLRTPRGTYNQLLYLLGLFPNIDDFRLIYYPTPESPPPGQVLVPRSAPSLRGRLTLSSFGGEGFLRDLSKLAGGLRFRHMDLFDADGTRFLLDTCADTLETLRIYPGIDQTEPPETLLRNFDLFKSRSLRSLEITVASFPQDRSYGVLSFLMDLLPTITSPTFSDVVVVLGYRDILDVHFFQYILFEMLRGMHEIKPFRLVFRLEIWDSDLEETLKRLRRHIDMEEARGGLEFLSCPPVIVSDTRATPGPPTL</sequence>
<proteinExistence type="predicted"/>
<gene>
    <name evidence="1" type="ORF">BDM02DRAFT_2358489</name>
</gene>
<comment type="caution">
    <text evidence="1">The sequence shown here is derived from an EMBL/GenBank/DDBJ whole genome shotgun (WGS) entry which is preliminary data.</text>
</comment>
<dbReference type="Proteomes" id="UP000886501">
    <property type="component" value="Unassembled WGS sequence"/>
</dbReference>